<gene>
    <name evidence="1" type="ORF">AKL17_4672</name>
</gene>
<evidence type="ECO:0000313" key="1">
    <source>
        <dbReference type="EMBL" id="AMY71882.1"/>
    </source>
</evidence>
<dbReference type="Pfam" id="PF05159">
    <property type="entry name" value="Capsule_synth"/>
    <property type="match status" value="1"/>
</dbReference>
<dbReference type="STRING" id="1335048.AKL17_4672"/>
<reference evidence="1 2" key="1">
    <citation type="submission" date="2015-09" db="EMBL/GenBank/DDBJ databases">
        <title>Complete genome sequence of Defluviimonas alba cai42t isolated from an oilfield in Xinjiang.</title>
        <authorList>
            <person name="Geng S."/>
            <person name="Pan X."/>
            <person name="Wu X."/>
        </authorList>
    </citation>
    <scope>NUCLEOTIDE SEQUENCE [LARGE SCALE GENOMIC DNA]</scope>
    <source>
        <strain evidence="2">cai42</strain>
    </source>
</reference>
<organism evidence="1 2">
    <name type="scientific">Frigidibacter mobilis</name>
    <dbReference type="NCBI Taxonomy" id="1335048"/>
    <lineage>
        <taxon>Bacteria</taxon>
        <taxon>Pseudomonadati</taxon>
        <taxon>Pseudomonadota</taxon>
        <taxon>Alphaproteobacteria</taxon>
        <taxon>Rhodobacterales</taxon>
        <taxon>Paracoccaceae</taxon>
        <taxon>Frigidibacter</taxon>
    </lineage>
</organism>
<keyword evidence="2" id="KW-1185">Reference proteome</keyword>
<evidence type="ECO:0000313" key="2">
    <source>
        <dbReference type="Proteomes" id="UP000076128"/>
    </source>
</evidence>
<dbReference type="KEGG" id="daa:AKL17_4672"/>
<name>A0A159Z8N1_9RHOB</name>
<protein>
    <submittedName>
        <fullName evidence="1">Polysaccharide synthesis/modification protein</fullName>
    </submittedName>
</protein>
<dbReference type="AlphaFoldDB" id="A0A159Z8N1"/>
<dbReference type="GO" id="GO:0000271">
    <property type="term" value="P:polysaccharide biosynthetic process"/>
    <property type="evidence" value="ECO:0007669"/>
    <property type="project" value="InterPro"/>
</dbReference>
<proteinExistence type="predicted"/>
<dbReference type="OrthoDB" id="9794206at2"/>
<dbReference type="Proteomes" id="UP000076128">
    <property type="component" value="Chromosome"/>
</dbReference>
<accession>A0A159Z8N1</accession>
<dbReference type="EMBL" id="CP012661">
    <property type="protein sequence ID" value="AMY71882.1"/>
    <property type="molecule type" value="Genomic_DNA"/>
</dbReference>
<sequence length="376" mass="40075">MIVYPREWSRRQNSAFASIASAAGGGRRLAFIGLSLRSFPETRARAAEAMARAKRQPKGRIGRALKSALIAAQYTWARRYFARHPGDVAMCWNGLTGSRRAFMQGALDAGARRLFVELAPLPGRITLDPLGVNAESSVPQGRAFYDDWSAGDPARSGEGWREAGAGLTARASRRADVGQGSAEGLGAAPFLFVPLQVPDDSQMRLFAGWAGSLDGFVAALGEAARALPEGWHLRVKEHPSAKVSLAPQLAAATMASGGRIVTDNATDSFAQVAASRGVVTINSSMGLQAFFHDKPVIATGRAFWAQPGLVTVADSAEALRAAFAGAGALAFDAGFRARFMAWLDREYYLRVTETPEGDWQLDPAAVCRVLATAPRP</sequence>
<dbReference type="GO" id="GO:0015774">
    <property type="term" value="P:polysaccharide transport"/>
    <property type="evidence" value="ECO:0007669"/>
    <property type="project" value="InterPro"/>
</dbReference>
<dbReference type="InterPro" id="IPR007833">
    <property type="entry name" value="Capsule_polysaccharide_synth"/>
</dbReference>
<dbReference type="RefSeq" id="WP_066817677.1">
    <property type="nucleotide sequence ID" value="NZ_CP012661.1"/>
</dbReference>